<protein>
    <submittedName>
        <fullName evidence="1">Uncharacterized protein</fullName>
    </submittedName>
</protein>
<evidence type="ECO:0000313" key="2">
    <source>
        <dbReference type="Proteomes" id="UP001154272"/>
    </source>
</evidence>
<dbReference type="RefSeq" id="WP_282023663.1">
    <property type="nucleotide sequence ID" value="NZ_CAMXCH010000002.1"/>
</dbReference>
<comment type="caution">
    <text evidence="1">The sequence shown here is derived from an EMBL/GenBank/DDBJ whole genome shotgun (WGS) entry which is preliminary data.</text>
</comment>
<reference evidence="1" key="1">
    <citation type="submission" date="2022-10" db="EMBL/GenBank/DDBJ databases">
        <authorList>
            <person name="Botero Cardona J."/>
        </authorList>
    </citation>
    <scope>NUCLEOTIDE SEQUENCE</scope>
    <source>
        <strain evidence="1">R-83534</strain>
    </source>
</reference>
<evidence type="ECO:0000313" key="1">
    <source>
        <dbReference type="EMBL" id="CAI3938623.1"/>
    </source>
</evidence>
<keyword evidence="2" id="KW-1185">Reference proteome</keyword>
<name>A0ABN8WBD4_9PROT</name>
<accession>A0ABN8WBD4</accession>
<organism evidence="1 2">
    <name type="scientific">Commensalibacter papalotli</name>
    <name type="common">ex Botero et al. 2024</name>
    <dbReference type="NCBI Taxonomy" id="2972766"/>
    <lineage>
        <taxon>Bacteria</taxon>
        <taxon>Pseudomonadati</taxon>
        <taxon>Pseudomonadota</taxon>
        <taxon>Alphaproteobacteria</taxon>
        <taxon>Acetobacterales</taxon>
        <taxon>Acetobacteraceae</taxon>
    </lineage>
</organism>
<dbReference type="Proteomes" id="UP001154272">
    <property type="component" value="Unassembled WGS sequence"/>
</dbReference>
<sequence length="50" mass="5820">MNDLLKLIIDQYGSLSIENIENNKYISILEADSWENLLFRLIEFSQTLGT</sequence>
<proteinExistence type="predicted"/>
<dbReference type="EMBL" id="CAMXCH010000002">
    <property type="protein sequence ID" value="CAI3938623.1"/>
    <property type="molecule type" value="Genomic_DNA"/>
</dbReference>
<gene>
    <name evidence="1" type="ORF">R83534S58_LOCUS986</name>
</gene>